<gene>
    <name evidence="1" type="ORF">B0T26DRAFT_800118</name>
</gene>
<dbReference type="PANTHER" id="PTHR46082">
    <property type="entry name" value="ATP/GTP-BINDING PROTEIN-RELATED"/>
    <property type="match status" value="1"/>
</dbReference>
<comment type="caution">
    <text evidence="1">The sequence shown here is derived from an EMBL/GenBank/DDBJ whole genome shotgun (WGS) entry which is preliminary data.</text>
</comment>
<organism evidence="1 2">
    <name type="scientific">Lasiosphaeria miniovina</name>
    <dbReference type="NCBI Taxonomy" id="1954250"/>
    <lineage>
        <taxon>Eukaryota</taxon>
        <taxon>Fungi</taxon>
        <taxon>Dikarya</taxon>
        <taxon>Ascomycota</taxon>
        <taxon>Pezizomycotina</taxon>
        <taxon>Sordariomycetes</taxon>
        <taxon>Sordariomycetidae</taxon>
        <taxon>Sordariales</taxon>
        <taxon>Lasiosphaeriaceae</taxon>
        <taxon>Lasiosphaeria</taxon>
    </lineage>
</organism>
<dbReference type="GO" id="GO:0009116">
    <property type="term" value="P:nucleoside metabolic process"/>
    <property type="evidence" value="ECO:0007669"/>
    <property type="project" value="InterPro"/>
</dbReference>
<protein>
    <submittedName>
        <fullName evidence="1">Uncharacterized protein</fullName>
    </submittedName>
</protein>
<dbReference type="InterPro" id="IPR053137">
    <property type="entry name" value="NLR-like"/>
</dbReference>
<dbReference type="PANTHER" id="PTHR46082:SF6">
    <property type="entry name" value="AAA+ ATPASE DOMAIN-CONTAINING PROTEIN-RELATED"/>
    <property type="match status" value="1"/>
</dbReference>
<dbReference type="AlphaFoldDB" id="A0AA40B614"/>
<dbReference type="Proteomes" id="UP001172101">
    <property type="component" value="Unassembled WGS sequence"/>
</dbReference>
<dbReference type="SUPFAM" id="SSF53167">
    <property type="entry name" value="Purine and uridine phosphorylases"/>
    <property type="match status" value="1"/>
</dbReference>
<evidence type="ECO:0000313" key="2">
    <source>
        <dbReference type="Proteomes" id="UP001172101"/>
    </source>
</evidence>
<proteinExistence type="predicted"/>
<dbReference type="InterPro" id="IPR035994">
    <property type="entry name" value="Nucleoside_phosphorylase_sf"/>
</dbReference>
<accession>A0AA40B614</accession>
<dbReference type="GO" id="GO:0003824">
    <property type="term" value="F:catalytic activity"/>
    <property type="evidence" value="ECO:0007669"/>
    <property type="project" value="InterPro"/>
</dbReference>
<dbReference type="EMBL" id="JAUIRO010000002">
    <property type="protein sequence ID" value="KAK0728340.1"/>
    <property type="molecule type" value="Genomic_DNA"/>
</dbReference>
<reference evidence="1" key="1">
    <citation type="submission" date="2023-06" db="EMBL/GenBank/DDBJ databases">
        <title>Genome-scale phylogeny and comparative genomics of the fungal order Sordariales.</title>
        <authorList>
            <consortium name="Lawrence Berkeley National Laboratory"/>
            <person name="Hensen N."/>
            <person name="Bonometti L."/>
            <person name="Westerberg I."/>
            <person name="Brannstrom I.O."/>
            <person name="Guillou S."/>
            <person name="Cros-Aarteil S."/>
            <person name="Calhoun S."/>
            <person name="Haridas S."/>
            <person name="Kuo A."/>
            <person name="Mondo S."/>
            <person name="Pangilinan J."/>
            <person name="Riley R."/>
            <person name="LaButti K."/>
            <person name="Andreopoulos B."/>
            <person name="Lipzen A."/>
            <person name="Chen C."/>
            <person name="Yanf M."/>
            <person name="Daum C."/>
            <person name="Ng V."/>
            <person name="Clum A."/>
            <person name="Steindorff A."/>
            <person name="Ohm R."/>
            <person name="Martin F."/>
            <person name="Silar P."/>
            <person name="Natvig D."/>
            <person name="Lalanne C."/>
            <person name="Gautier V."/>
            <person name="Ament-velasquez S.L."/>
            <person name="Kruys A."/>
            <person name="Hutchinson M.I."/>
            <person name="Powell A.J."/>
            <person name="Barry K."/>
            <person name="Miller A.N."/>
            <person name="Grigoriev I.V."/>
            <person name="Debuchy R."/>
            <person name="Gladieux P."/>
            <person name="Thoren M.H."/>
            <person name="Johannesson H."/>
        </authorList>
    </citation>
    <scope>NUCLEOTIDE SEQUENCE</scope>
    <source>
        <strain evidence="1">SMH2392-1A</strain>
    </source>
</reference>
<keyword evidence="2" id="KW-1185">Reference proteome</keyword>
<sequence>MSEAIQERGPRRPTSRLDFEIAIICALAIEANAVYSLFDHSWDEGGPLYDKATGDTNAYSAGTIGRHNVVLAHMPGMGKANAAAVAVAVSCRASFPNIKLPVLETQIALAYTYWLRRTSPEVPTFWVHGSNAEQFQQTKDHGRWLMVIDNADDMQLFFGSPADSSKGDDHLPLALVQAAAFIEANTITVGEYLRLLDKGDRRLVDLLGEEFETVGRDLETPRAVAETWILSFEQI</sequence>
<dbReference type="GeneID" id="85330262"/>
<name>A0AA40B614_9PEZI</name>
<evidence type="ECO:0000313" key="1">
    <source>
        <dbReference type="EMBL" id="KAK0728340.1"/>
    </source>
</evidence>
<dbReference type="Gene3D" id="3.40.50.1580">
    <property type="entry name" value="Nucleoside phosphorylase domain"/>
    <property type="match status" value="1"/>
</dbReference>
<dbReference type="RefSeq" id="XP_060301195.1">
    <property type="nucleotide sequence ID" value="XM_060446992.1"/>
</dbReference>